<feature type="domain" description="Creatinase N-terminal" evidence="1">
    <location>
        <begin position="4"/>
        <end position="42"/>
    </location>
</feature>
<proteinExistence type="predicted"/>
<evidence type="ECO:0000313" key="2">
    <source>
        <dbReference type="EMBL" id="SVD85731.1"/>
    </source>
</evidence>
<dbReference type="InterPro" id="IPR029149">
    <property type="entry name" value="Creatin/AminoP/Spt16_N"/>
</dbReference>
<feature type="non-terminal residue" evidence="2">
    <location>
        <position position="159"/>
    </location>
</feature>
<protein>
    <recommendedName>
        <fullName evidence="1">Creatinase N-terminal domain-containing protein</fullName>
    </recommendedName>
</protein>
<dbReference type="EMBL" id="UINC01177870">
    <property type="protein sequence ID" value="SVD85731.1"/>
    <property type="molecule type" value="Genomic_DNA"/>
</dbReference>
<gene>
    <name evidence="2" type="ORF">METZ01_LOCUS438585</name>
</gene>
<dbReference type="AlphaFoldDB" id="A0A382YRP2"/>
<dbReference type="Gene3D" id="3.40.350.10">
    <property type="entry name" value="Creatinase/prolidase N-terminal domain"/>
    <property type="match status" value="1"/>
</dbReference>
<sequence length="159" mass="17429">MQNLERAVQIMDREGLDGIIASSLPNLLYLSGFWDANSFVFPYDTIRNAAASKNNLSQPVLIVGQGDLDLTTDLENISDTVGIGAFSRYISDDVDLTSSELLLKTRAIDREGESNQIDALCKTIQMAGLSGRVGLDQQHINFKIEDLRAKLPNLEIVSA</sequence>
<reference evidence="2" key="1">
    <citation type="submission" date="2018-05" db="EMBL/GenBank/DDBJ databases">
        <authorList>
            <person name="Lanie J.A."/>
            <person name="Ng W.-L."/>
            <person name="Kazmierczak K.M."/>
            <person name="Andrzejewski T.M."/>
            <person name="Davidsen T.M."/>
            <person name="Wayne K.J."/>
            <person name="Tettelin H."/>
            <person name="Glass J.I."/>
            <person name="Rusch D."/>
            <person name="Podicherti R."/>
            <person name="Tsui H.-C.T."/>
            <person name="Winkler M.E."/>
        </authorList>
    </citation>
    <scope>NUCLEOTIDE SEQUENCE</scope>
</reference>
<evidence type="ECO:0000259" key="1">
    <source>
        <dbReference type="Pfam" id="PF01321"/>
    </source>
</evidence>
<dbReference type="InterPro" id="IPR000587">
    <property type="entry name" value="Creatinase_N"/>
</dbReference>
<dbReference type="SUPFAM" id="SSF53092">
    <property type="entry name" value="Creatinase/prolidase N-terminal domain"/>
    <property type="match status" value="1"/>
</dbReference>
<name>A0A382YRP2_9ZZZZ</name>
<accession>A0A382YRP2</accession>
<dbReference type="Pfam" id="PF01321">
    <property type="entry name" value="Creatinase_N"/>
    <property type="match status" value="1"/>
</dbReference>
<organism evidence="2">
    <name type="scientific">marine metagenome</name>
    <dbReference type="NCBI Taxonomy" id="408172"/>
    <lineage>
        <taxon>unclassified sequences</taxon>
        <taxon>metagenomes</taxon>
        <taxon>ecological metagenomes</taxon>
    </lineage>
</organism>